<protein>
    <recommendedName>
        <fullName evidence="3">Class I SAM-dependent methyltransferase</fullName>
    </recommendedName>
</protein>
<dbReference type="EMBL" id="REFZ01000015">
    <property type="protein sequence ID" value="RQG98441.1"/>
    <property type="molecule type" value="Genomic_DNA"/>
</dbReference>
<dbReference type="InterPro" id="IPR029063">
    <property type="entry name" value="SAM-dependent_MTases_sf"/>
</dbReference>
<organism evidence="1 2">
    <name type="scientific">Natrarchaeobius chitinivorans</name>
    <dbReference type="NCBI Taxonomy" id="1679083"/>
    <lineage>
        <taxon>Archaea</taxon>
        <taxon>Methanobacteriati</taxon>
        <taxon>Methanobacteriota</taxon>
        <taxon>Stenosarchaea group</taxon>
        <taxon>Halobacteria</taxon>
        <taxon>Halobacteriales</taxon>
        <taxon>Natrialbaceae</taxon>
        <taxon>Natrarchaeobius</taxon>
    </lineage>
</organism>
<proteinExistence type="predicted"/>
<dbReference type="AlphaFoldDB" id="A0A3N6MQC8"/>
<evidence type="ECO:0000313" key="1">
    <source>
        <dbReference type="EMBL" id="RQG98441.1"/>
    </source>
</evidence>
<reference evidence="1 2" key="1">
    <citation type="submission" date="2018-10" db="EMBL/GenBank/DDBJ databases">
        <title>Natrarchaeobius chitinivorans gen. nov., sp. nov., and Natrarchaeobius haloalkaliphilus sp. nov., alkaliphilic, chitin-utilizing haloarchaea from hypersaline alkaline lakes.</title>
        <authorList>
            <person name="Sorokin D.Y."/>
            <person name="Elcheninov A.G."/>
            <person name="Kostrikina N.A."/>
            <person name="Bale N.J."/>
            <person name="Sinninghe Damste J.S."/>
            <person name="Khijniak T.V."/>
            <person name="Kublanov I.V."/>
            <person name="Toshchakov S.V."/>
        </authorList>
    </citation>
    <scope>NUCLEOTIDE SEQUENCE [LARGE SCALE GENOMIC DNA]</scope>
    <source>
        <strain evidence="1 2">AArcht7</strain>
    </source>
</reference>
<accession>A0A3N6MQC8</accession>
<dbReference type="OrthoDB" id="175699at2157"/>
<evidence type="ECO:0000313" key="2">
    <source>
        <dbReference type="Proteomes" id="UP000281431"/>
    </source>
</evidence>
<keyword evidence="2" id="KW-1185">Reference proteome</keyword>
<sequence length="233" mass="25960">MANSTAYEVTDCAIVGRTFEEYVAMFDLEPAELEGKRILDCPSGVASFVVTATERGIDAVGADVVYRVPPGELARRCRTDREAAVEQLREKRDLFEWSFYGSPAKRDRYLRRASERFVTDYVSAASSGRYVAAALPSLPFATDSVSVVLSSHLLFLYDDRFDREFHLDSLRELARVATDEVRVYPLQAFDGTQSRHLDGVVEVLEDEGYGVSVTATPFEFLSGSTEMLLVEPA</sequence>
<name>A0A3N6MQC8_NATCH</name>
<dbReference type="Proteomes" id="UP000281431">
    <property type="component" value="Unassembled WGS sequence"/>
</dbReference>
<evidence type="ECO:0008006" key="3">
    <source>
        <dbReference type="Google" id="ProtNLM"/>
    </source>
</evidence>
<comment type="caution">
    <text evidence="1">The sequence shown here is derived from an EMBL/GenBank/DDBJ whole genome shotgun (WGS) entry which is preliminary data.</text>
</comment>
<gene>
    <name evidence="1" type="ORF">EA472_17635</name>
</gene>
<dbReference type="Gene3D" id="3.40.50.150">
    <property type="entry name" value="Vaccinia Virus protein VP39"/>
    <property type="match status" value="1"/>
</dbReference>